<evidence type="ECO:0000256" key="1">
    <source>
        <dbReference type="SAM" id="Phobius"/>
    </source>
</evidence>
<proteinExistence type="predicted"/>
<protein>
    <recommendedName>
        <fullName evidence="4">Secreted protein</fullName>
    </recommendedName>
</protein>
<comment type="caution">
    <text evidence="2">The sequence shown here is derived from an EMBL/GenBank/DDBJ whole genome shotgun (WGS) entry which is preliminary data.</text>
</comment>
<dbReference type="EMBL" id="CAHJWF010000252">
    <property type="protein sequence ID" value="CAB5503360.1"/>
    <property type="molecule type" value="Genomic_DNA"/>
</dbReference>
<keyword evidence="1" id="KW-0472">Membrane</keyword>
<keyword evidence="3" id="KW-1185">Reference proteome</keyword>
<dbReference type="RefSeq" id="WP_202775671.1">
    <property type="nucleotide sequence ID" value="NZ_CAHJWF010000252.1"/>
</dbReference>
<dbReference type="Proteomes" id="UP000626656">
    <property type="component" value="Unassembled WGS sequence"/>
</dbReference>
<keyword evidence="1" id="KW-1133">Transmembrane helix</keyword>
<gene>
    <name evidence="2" type="ORF">AZO1586I_1111</name>
</gene>
<accession>A0ABM8M7Q3</accession>
<organism evidence="2 3">
    <name type="scientific">Bathymodiolus thermophilus thioautotrophic gill symbiont</name>
    <dbReference type="NCBI Taxonomy" id="2360"/>
    <lineage>
        <taxon>Bacteria</taxon>
        <taxon>Pseudomonadati</taxon>
        <taxon>Pseudomonadota</taxon>
        <taxon>Gammaproteobacteria</taxon>
        <taxon>sulfur-oxidizing symbionts</taxon>
    </lineage>
</organism>
<reference evidence="2 3" key="1">
    <citation type="submission" date="2020-05" db="EMBL/GenBank/DDBJ databases">
        <authorList>
            <person name="Petersen J."/>
            <person name="Sayavedra L."/>
        </authorList>
    </citation>
    <scope>NUCLEOTIDE SEQUENCE [LARGE SCALE GENOMIC DNA]</scope>
    <source>
        <strain evidence="2">B azoricus SOX ET2 1586I</strain>
    </source>
</reference>
<sequence length="75" mass="8146">MPNVDIFYGITTTTLVVLTSVTLVVSQQLVSSIQSSAKLCKDSINELNSKEEACDKEILITLGHNTEVLLCKFAS</sequence>
<name>A0ABM8M7Q3_9GAMM</name>
<evidence type="ECO:0000313" key="3">
    <source>
        <dbReference type="Proteomes" id="UP000626656"/>
    </source>
</evidence>
<feature type="transmembrane region" description="Helical" evidence="1">
    <location>
        <begin position="6"/>
        <end position="25"/>
    </location>
</feature>
<evidence type="ECO:0008006" key="4">
    <source>
        <dbReference type="Google" id="ProtNLM"/>
    </source>
</evidence>
<evidence type="ECO:0000313" key="2">
    <source>
        <dbReference type="EMBL" id="CAB5503360.1"/>
    </source>
</evidence>
<keyword evidence="1" id="KW-0812">Transmembrane</keyword>